<proteinExistence type="predicted"/>
<comment type="caution">
    <text evidence="1">The sequence shown here is derived from an EMBL/GenBank/DDBJ whole genome shotgun (WGS) entry which is preliminary data.</text>
</comment>
<gene>
    <name evidence="1" type="ORF">GMRT_11441</name>
</gene>
<evidence type="ECO:0000313" key="2">
    <source>
        <dbReference type="Proteomes" id="UP000315496"/>
    </source>
</evidence>
<sequence>MEVLPTSTFELRNLFKDIPWSCLYLYRTLTPLSQTLIQHMLFPVLSNARPDIRESYVPFTLSLSDCYAEEWTREVDAAYKTLLEHGILQLNPAANKPDRRDAYLAHYFFFSQLYAMTFTEPDPISFTKNNLFKYYITGGIKTDPTESERVYLGHYSYKNTEGPFASLLDRLLNATVTPGGSPSSKDFWTQFFMYMGFIPINQKQQPLTKLGFEFLLGRECDQASIFLRSLHGIFAGNTHGVGNRAAFFRLTQIAMDSERQVLQQKITGRSKSELDQNALKIVSRALDCEAVSYEKVQGISDEYAQHVMGLFINFMLLNPCDCCDVSKELISYFLPVLFWLHISGFVILSSRVSNNDIYYRICLPNIWKHLVIGSSSEQQSLKEILYDRTDFCRTSHYTLDFEGDGAQASQHDEETTENYIVTESTGRIYAYRTQNEQMNRRHANLLKMICGPPKHEFPHVDVYEIKHVNESVSAALIGKFLNSRAHPSVQAENGMNVPPTLINQLEYEERKQKDAEEISRPCCVQAYQFYFKADDSQMKRCSSVMYYIAYNVALNLNCLVWCDLPLIERIGHICRRLLRMPFYESGESLDKLTEEEQHTVRRLWNEIANFYRQMEYGCGGQRQVPAFLVIQEQQRGPFEQELDRRMQRISPSWGSLSGI</sequence>
<accession>A0A4Z1SY70</accession>
<dbReference type="VEuPathDB" id="GiardiaDB:GMRT_11441"/>
<dbReference type="AlphaFoldDB" id="A0A4Z1SY70"/>
<dbReference type="OrthoDB" id="10249260at2759"/>
<protein>
    <submittedName>
        <fullName evidence="1">Transcription factor Tfb2</fullName>
    </submittedName>
</protein>
<organism evidence="1 2">
    <name type="scientific">Giardia muris</name>
    <dbReference type="NCBI Taxonomy" id="5742"/>
    <lineage>
        <taxon>Eukaryota</taxon>
        <taxon>Metamonada</taxon>
        <taxon>Diplomonadida</taxon>
        <taxon>Hexamitidae</taxon>
        <taxon>Giardiinae</taxon>
        <taxon>Giardia</taxon>
    </lineage>
</organism>
<dbReference type="EMBL" id="VDLU01000001">
    <property type="protein sequence ID" value="TNJ29745.1"/>
    <property type="molecule type" value="Genomic_DNA"/>
</dbReference>
<reference evidence="1 2" key="1">
    <citation type="submission" date="2019-05" db="EMBL/GenBank/DDBJ databases">
        <title>The compact genome of Giardia muris reveals important steps in the evolution of intestinal protozoan parasites.</title>
        <authorList>
            <person name="Xu F."/>
            <person name="Jimenez-Gonzalez A."/>
            <person name="Einarsson E."/>
            <person name="Astvaldsson A."/>
            <person name="Peirasmaki D."/>
            <person name="Eckmann L."/>
            <person name="Andersson J.O."/>
            <person name="Svard S.G."/>
            <person name="Jerlstrom-Hultqvist J."/>
        </authorList>
    </citation>
    <scope>NUCLEOTIDE SEQUENCE [LARGE SCALE GENOMIC DNA]</scope>
    <source>
        <strain evidence="1 2">Roberts-Thomson</strain>
    </source>
</reference>
<dbReference type="Proteomes" id="UP000315496">
    <property type="component" value="Chromosome 1"/>
</dbReference>
<evidence type="ECO:0000313" key="1">
    <source>
        <dbReference type="EMBL" id="TNJ29745.1"/>
    </source>
</evidence>
<keyword evidence="2" id="KW-1185">Reference proteome</keyword>
<name>A0A4Z1SY70_GIAMU</name>